<dbReference type="InterPro" id="IPR002491">
    <property type="entry name" value="ABC_transptr_periplasmic_BD"/>
</dbReference>
<dbReference type="PANTHER" id="PTHR30532:SF24">
    <property type="entry name" value="FERRIC ENTEROBACTIN-BINDING PERIPLASMIC PROTEIN FEPB"/>
    <property type="match status" value="1"/>
</dbReference>
<dbReference type="SUPFAM" id="SSF53807">
    <property type="entry name" value="Helical backbone' metal receptor"/>
    <property type="match status" value="1"/>
</dbReference>
<dbReference type="Pfam" id="PF01497">
    <property type="entry name" value="Peripla_BP_2"/>
    <property type="match status" value="1"/>
</dbReference>
<evidence type="ECO:0000256" key="2">
    <source>
        <dbReference type="ARBA" id="ARBA00008814"/>
    </source>
</evidence>
<accession>A0ABT6LDF5</accession>
<dbReference type="EMBL" id="JARXVH010000002">
    <property type="protein sequence ID" value="MDH6214344.1"/>
    <property type="molecule type" value="Genomic_DNA"/>
</dbReference>
<dbReference type="PROSITE" id="PS50983">
    <property type="entry name" value="FE_B12_PBP"/>
    <property type="match status" value="1"/>
</dbReference>
<evidence type="ECO:0000256" key="3">
    <source>
        <dbReference type="ARBA" id="ARBA00022448"/>
    </source>
</evidence>
<sequence length="315" mass="33217">MTTRIRSTADGPSPGRRGFLLGAVGATPVLSGCSSGDDGTGGGVEKSGDPDTTAQAAAGGFPATVSGKEGAAKVTSPPKRFAACGYLRDTDLALALPFETIAAARPDLILASDDYQLHDHYPKFQRLAPTLSYRKGVGQDGWDEMAQPTGDVLGKREKADSLVADVRKKIADVREQHPELRGKTFTFGPVVGGDVFTIKSADDAGAQFFSQLGMKLSPKVTSLPDSAIAGRAAIARERLDLLDADVVILAFDTPQGREEFEAQPLFKELKAVRRKSYIGLDMPTAIALGFPSVLSLPYGLDAVVPKLAEAAERNA</sequence>
<dbReference type="PROSITE" id="PS51257">
    <property type="entry name" value="PROKAR_LIPOPROTEIN"/>
    <property type="match status" value="1"/>
</dbReference>
<comment type="subcellular location">
    <subcellularLocation>
        <location evidence="1">Cell envelope</location>
    </subcellularLocation>
</comment>
<dbReference type="RefSeq" id="WP_280875388.1">
    <property type="nucleotide sequence ID" value="NZ_JARXVH010000002.1"/>
</dbReference>
<comment type="similarity">
    <text evidence="2">Belongs to the bacterial solute-binding protein 8 family.</text>
</comment>
<dbReference type="InterPro" id="IPR051313">
    <property type="entry name" value="Bact_iron-sidero_bind"/>
</dbReference>
<organism evidence="7 8">
    <name type="scientific">Streptomyces pseudovenezuelae</name>
    <dbReference type="NCBI Taxonomy" id="67350"/>
    <lineage>
        <taxon>Bacteria</taxon>
        <taxon>Bacillati</taxon>
        <taxon>Actinomycetota</taxon>
        <taxon>Actinomycetes</taxon>
        <taxon>Kitasatosporales</taxon>
        <taxon>Streptomycetaceae</taxon>
        <taxon>Streptomyces</taxon>
        <taxon>Streptomyces aurantiacus group</taxon>
    </lineage>
</organism>
<comment type="caution">
    <text evidence="7">The sequence shown here is derived from an EMBL/GenBank/DDBJ whole genome shotgun (WGS) entry which is preliminary data.</text>
</comment>
<keyword evidence="8" id="KW-1185">Reference proteome</keyword>
<dbReference type="PANTHER" id="PTHR30532">
    <property type="entry name" value="IRON III DICITRATE-BINDING PERIPLASMIC PROTEIN"/>
    <property type="match status" value="1"/>
</dbReference>
<evidence type="ECO:0000256" key="4">
    <source>
        <dbReference type="ARBA" id="ARBA00022729"/>
    </source>
</evidence>
<evidence type="ECO:0000259" key="6">
    <source>
        <dbReference type="PROSITE" id="PS50983"/>
    </source>
</evidence>
<feature type="domain" description="Fe/B12 periplasmic-binding" evidence="6">
    <location>
        <begin position="44"/>
        <end position="311"/>
    </location>
</feature>
<protein>
    <submittedName>
        <fullName evidence="7">Iron complex transport system substrate-binding protein</fullName>
    </submittedName>
</protein>
<keyword evidence="3" id="KW-0813">Transport</keyword>
<dbReference type="Gene3D" id="3.40.50.1980">
    <property type="entry name" value="Nitrogenase molybdenum iron protein domain"/>
    <property type="match status" value="2"/>
</dbReference>
<evidence type="ECO:0000256" key="1">
    <source>
        <dbReference type="ARBA" id="ARBA00004196"/>
    </source>
</evidence>
<gene>
    <name evidence="7" type="ORF">M2283_001627</name>
</gene>
<name>A0ABT6LDF5_9ACTN</name>
<reference evidence="7 8" key="1">
    <citation type="submission" date="2023-04" db="EMBL/GenBank/DDBJ databases">
        <title>Forest soil microbial communities from Buena Vista Peninsula, Colon Province, Panama.</title>
        <authorList>
            <person name="Bouskill N."/>
        </authorList>
    </citation>
    <scope>NUCLEOTIDE SEQUENCE [LARGE SCALE GENOMIC DNA]</scope>
    <source>
        <strain evidence="7 8">GGS1</strain>
    </source>
</reference>
<evidence type="ECO:0000313" key="8">
    <source>
        <dbReference type="Proteomes" id="UP001160499"/>
    </source>
</evidence>
<proteinExistence type="inferred from homology"/>
<feature type="region of interest" description="Disordered" evidence="5">
    <location>
        <begin position="32"/>
        <end position="74"/>
    </location>
</feature>
<evidence type="ECO:0000256" key="5">
    <source>
        <dbReference type="SAM" id="MobiDB-lite"/>
    </source>
</evidence>
<evidence type="ECO:0000313" key="7">
    <source>
        <dbReference type="EMBL" id="MDH6214344.1"/>
    </source>
</evidence>
<dbReference type="Proteomes" id="UP001160499">
    <property type="component" value="Unassembled WGS sequence"/>
</dbReference>
<keyword evidence="4" id="KW-0732">Signal</keyword>